<dbReference type="EMBL" id="CM037159">
    <property type="protein sequence ID" value="KAH7867536.1"/>
    <property type="molecule type" value="Genomic_DNA"/>
</dbReference>
<comment type="caution">
    <text evidence="1">The sequence shown here is derived from an EMBL/GenBank/DDBJ whole genome shotgun (WGS) entry which is preliminary data.</text>
</comment>
<proteinExistence type="predicted"/>
<sequence length="109" mass="12124">MIPLKKIMFTLISIFLKYKKLYMPTELNCPIYGKNAVVPVSSTQYCIDALNPQVVKAWHPWVDSTGEVAGNKVVYDGLSFATIRGVGHQVPQSKPHRGLALLKKFLAGH</sequence>
<reference evidence="1 2" key="1">
    <citation type="journal article" date="2021" name="Hortic Res">
        <title>High-quality reference genome and annotation aids understanding of berry development for evergreen blueberry (Vaccinium darrowii).</title>
        <authorList>
            <person name="Yu J."/>
            <person name="Hulse-Kemp A.M."/>
            <person name="Babiker E."/>
            <person name="Staton M."/>
        </authorList>
    </citation>
    <scope>NUCLEOTIDE SEQUENCE [LARGE SCALE GENOMIC DNA]</scope>
    <source>
        <strain evidence="2">cv. NJ 8807/NJ 8810</strain>
        <tissue evidence="1">Young leaf</tissue>
    </source>
</reference>
<protein>
    <submittedName>
        <fullName evidence="1">Uncharacterized protein</fullName>
    </submittedName>
</protein>
<organism evidence="1 2">
    <name type="scientific">Vaccinium darrowii</name>
    <dbReference type="NCBI Taxonomy" id="229202"/>
    <lineage>
        <taxon>Eukaryota</taxon>
        <taxon>Viridiplantae</taxon>
        <taxon>Streptophyta</taxon>
        <taxon>Embryophyta</taxon>
        <taxon>Tracheophyta</taxon>
        <taxon>Spermatophyta</taxon>
        <taxon>Magnoliopsida</taxon>
        <taxon>eudicotyledons</taxon>
        <taxon>Gunneridae</taxon>
        <taxon>Pentapetalae</taxon>
        <taxon>asterids</taxon>
        <taxon>Ericales</taxon>
        <taxon>Ericaceae</taxon>
        <taxon>Vaccinioideae</taxon>
        <taxon>Vaccinieae</taxon>
        <taxon>Vaccinium</taxon>
    </lineage>
</organism>
<name>A0ACB7ZPY1_9ERIC</name>
<gene>
    <name evidence="1" type="ORF">Vadar_034635</name>
</gene>
<dbReference type="Proteomes" id="UP000828048">
    <property type="component" value="Chromosome 9"/>
</dbReference>
<evidence type="ECO:0000313" key="2">
    <source>
        <dbReference type="Proteomes" id="UP000828048"/>
    </source>
</evidence>
<keyword evidence="2" id="KW-1185">Reference proteome</keyword>
<accession>A0ACB7ZPY1</accession>
<evidence type="ECO:0000313" key="1">
    <source>
        <dbReference type="EMBL" id="KAH7867536.1"/>
    </source>
</evidence>